<keyword evidence="3" id="KW-1133">Transmembrane helix</keyword>
<accession>A0A1V9YH93</accession>
<keyword evidence="2" id="KW-0378">Hydrolase</keyword>
<evidence type="ECO:0000259" key="4">
    <source>
        <dbReference type="Pfam" id="PF20434"/>
    </source>
</evidence>
<dbReference type="OrthoDB" id="19653at2759"/>
<comment type="caution">
    <text evidence="5">The sequence shown here is derived from an EMBL/GenBank/DDBJ whole genome shotgun (WGS) entry which is preliminary data.</text>
</comment>
<evidence type="ECO:0000256" key="2">
    <source>
        <dbReference type="ARBA" id="ARBA00022801"/>
    </source>
</evidence>
<evidence type="ECO:0000313" key="6">
    <source>
        <dbReference type="Proteomes" id="UP000243579"/>
    </source>
</evidence>
<evidence type="ECO:0000256" key="3">
    <source>
        <dbReference type="SAM" id="Phobius"/>
    </source>
</evidence>
<sequence length="424" mass="47623">MTLFTLYATVLSWLTHRAQHRHPRLQSMFAFFATMVAGELPHLLLVGHAVAMYYRRASLQAQRKLGLLHGYVLLRLVQLYRDNVATKHVFQEACIRKQLLSPSTAVKTIGHRSAWQMAMIWSPLPMKLALRAMYPGIQFVGSKVYAHVGSRVSTPLFMDFYKHENCGPKPPIFLFIHGGGWLLGNRSYAPQALLHQVCSKGWLFCSIDYRLAPFNCFPQNLTDCKRAIAYLRTATDLDLDQHTIVVGGESAGGHLAALVAVTADEKRFQPGFEDVDTSVAACVDTYGIHDLLDRYGHFGRRDLTGGFRKYMEVALMQKKLMRKNEPAFAAASALQYVLDGAKVPPFLIVHGEYDSVVPYEDSKEFYDALQATRDRSHRVPDIFVKVPHAQHAFNIFTSPRALAYGDTVVAFLEAVRAPPLIAKL</sequence>
<dbReference type="SUPFAM" id="SSF53474">
    <property type="entry name" value="alpha/beta-Hydrolases"/>
    <property type="match status" value="1"/>
</dbReference>
<protein>
    <submittedName>
        <fullName evidence="5">Endomembrane protein 70-like protein</fullName>
    </submittedName>
</protein>
<dbReference type="InterPro" id="IPR029058">
    <property type="entry name" value="AB_hydrolase_fold"/>
</dbReference>
<feature type="transmembrane region" description="Helical" evidence="3">
    <location>
        <begin position="28"/>
        <end position="54"/>
    </location>
</feature>
<dbReference type="AlphaFoldDB" id="A0A1V9YH93"/>
<gene>
    <name evidence="5" type="ORF">ACHHYP_12381</name>
</gene>
<name>A0A1V9YH93_ACHHY</name>
<keyword evidence="6" id="KW-1185">Reference proteome</keyword>
<dbReference type="PANTHER" id="PTHR48081:SF33">
    <property type="entry name" value="KYNURENINE FORMAMIDASE"/>
    <property type="match status" value="1"/>
</dbReference>
<proteinExistence type="inferred from homology"/>
<dbReference type="PROSITE" id="PS01173">
    <property type="entry name" value="LIPASE_GDXG_HIS"/>
    <property type="match status" value="1"/>
</dbReference>
<dbReference type="InterPro" id="IPR002168">
    <property type="entry name" value="Lipase_GDXG_HIS_AS"/>
</dbReference>
<comment type="similarity">
    <text evidence="1">Belongs to the 'GDXG' lipolytic enzyme family.</text>
</comment>
<dbReference type="InterPro" id="IPR049492">
    <property type="entry name" value="BD-FAE-like_dom"/>
</dbReference>
<feature type="domain" description="BD-FAE-like" evidence="4">
    <location>
        <begin position="158"/>
        <end position="369"/>
    </location>
</feature>
<dbReference type="Pfam" id="PF20434">
    <property type="entry name" value="BD-FAE"/>
    <property type="match status" value="1"/>
</dbReference>
<dbReference type="InterPro" id="IPR050300">
    <property type="entry name" value="GDXG_lipolytic_enzyme"/>
</dbReference>
<reference evidence="5 6" key="1">
    <citation type="journal article" date="2014" name="Genome Biol. Evol.">
        <title>The secreted proteins of Achlya hypogyna and Thraustotheca clavata identify the ancestral oomycete secretome and reveal gene acquisitions by horizontal gene transfer.</title>
        <authorList>
            <person name="Misner I."/>
            <person name="Blouin N."/>
            <person name="Leonard G."/>
            <person name="Richards T.A."/>
            <person name="Lane C.E."/>
        </authorList>
    </citation>
    <scope>NUCLEOTIDE SEQUENCE [LARGE SCALE GENOMIC DNA]</scope>
    <source>
        <strain evidence="5 6">ATCC 48635</strain>
    </source>
</reference>
<dbReference type="Proteomes" id="UP000243579">
    <property type="component" value="Unassembled WGS sequence"/>
</dbReference>
<evidence type="ECO:0000313" key="5">
    <source>
        <dbReference type="EMBL" id="OQR85060.1"/>
    </source>
</evidence>
<dbReference type="STRING" id="1202772.A0A1V9YH93"/>
<dbReference type="Gene3D" id="3.40.50.1820">
    <property type="entry name" value="alpha/beta hydrolase"/>
    <property type="match status" value="1"/>
</dbReference>
<dbReference type="PANTHER" id="PTHR48081">
    <property type="entry name" value="AB HYDROLASE SUPERFAMILY PROTEIN C4A8.06C"/>
    <property type="match status" value="1"/>
</dbReference>
<keyword evidence="3" id="KW-0812">Transmembrane</keyword>
<keyword evidence="3" id="KW-0472">Membrane</keyword>
<organism evidence="5 6">
    <name type="scientific">Achlya hypogyna</name>
    <name type="common">Oomycete</name>
    <name type="synonym">Protoachlya hypogyna</name>
    <dbReference type="NCBI Taxonomy" id="1202772"/>
    <lineage>
        <taxon>Eukaryota</taxon>
        <taxon>Sar</taxon>
        <taxon>Stramenopiles</taxon>
        <taxon>Oomycota</taxon>
        <taxon>Saprolegniomycetes</taxon>
        <taxon>Saprolegniales</taxon>
        <taxon>Achlyaceae</taxon>
        <taxon>Achlya</taxon>
    </lineage>
</organism>
<dbReference type="EMBL" id="JNBR01001826">
    <property type="protein sequence ID" value="OQR85060.1"/>
    <property type="molecule type" value="Genomic_DNA"/>
</dbReference>
<dbReference type="GO" id="GO:0016787">
    <property type="term" value="F:hydrolase activity"/>
    <property type="evidence" value="ECO:0007669"/>
    <property type="project" value="UniProtKB-KW"/>
</dbReference>
<evidence type="ECO:0000256" key="1">
    <source>
        <dbReference type="ARBA" id="ARBA00010515"/>
    </source>
</evidence>